<gene>
    <name evidence="4" type="ORF">FYJ52_05305</name>
</gene>
<dbReference type="RefSeq" id="WP_154576190.1">
    <property type="nucleotide sequence ID" value="NZ_VUMO01000005.1"/>
</dbReference>
<dbReference type="SUPFAM" id="SSF141868">
    <property type="entry name" value="EAL domain-like"/>
    <property type="match status" value="1"/>
</dbReference>
<organism evidence="4 5">
    <name type="scientific">Pseudoramibacter porci</name>
    <dbReference type="NCBI Taxonomy" id="2606631"/>
    <lineage>
        <taxon>Bacteria</taxon>
        <taxon>Bacillati</taxon>
        <taxon>Bacillota</taxon>
        <taxon>Clostridia</taxon>
        <taxon>Eubacteriales</taxon>
        <taxon>Eubacteriaceae</taxon>
        <taxon>Pseudoramibacter</taxon>
    </lineage>
</organism>
<proteinExistence type="predicted"/>
<dbReference type="PROSITE" id="PS50887">
    <property type="entry name" value="GGDEF"/>
    <property type="match status" value="1"/>
</dbReference>
<feature type="domain" description="GGDEF" evidence="3">
    <location>
        <begin position="870"/>
        <end position="1000"/>
    </location>
</feature>
<evidence type="ECO:0000259" key="2">
    <source>
        <dbReference type="PROSITE" id="PS50883"/>
    </source>
</evidence>
<keyword evidence="5" id="KW-1185">Reference proteome</keyword>
<dbReference type="InterPro" id="IPR001633">
    <property type="entry name" value="EAL_dom"/>
</dbReference>
<dbReference type="InterPro" id="IPR050706">
    <property type="entry name" value="Cyclic-di-GMP_PDE-like"/>
</dbReference>
<evidence type="ECO:0000259" key="3">
    <source>
        <dbReference type="PROSITE" id="PS50887"/>
    </source>
</evidence>
<reference evidence="4 5" key="1">
    <citation type="submission" date="2019-08" db="EMBL/GenBank/DDBJ databases">
        <title>In-depth cultivation of the pig gut microbiome towards novel bacterial diversity and tailored functional studies.</title>
        <authorList>
            <person name="Wylensek D."/>
            <person name="Hitch T.C.A."/>
            <person name="Clavel T."/>
        </authorList>
    </citation>
    <scope>NUCLEOTIDE SEQUENCE [LARGE SCALE GENOMIC DNA]</scope>
    <source>
        <strain evidence="4 5">RF-744-FAT-4</strain>
    </source>
</reference>
<accession>A0A7X2NG39</accession>
<feature type="coiled-coil region" evidence="1">
    <location>
        <begin position="798"/>
        <end position="825"/>
    </location>
</feature>
<dbReference type="CDD" id="cd01949">
    <property type="entry name" value="GGDEF"/>
    <property type="match status" value="1"/>
</dbReference>
<dbReference type="Gene3D" id="3.30.70.270">
    <property type="match status" value="2"/>
</dbReference>
<dbReference type="InterPro" id="IPR035919">
    <property type="entry name" value="EAL_sf"/>
</dbReference>
<comment type="caution">
    <text evidence="4">The sequence shown here is derived from an EMBL/GenBank/DDBJ whole genome shotgun (WGS) entry which is preliminary data.</text>
</comment>
<dbReference type="GO" id="GO:0071111">
    <property type="term" value="F:cyclic-guanylate-specific phosphodiesterase activity"/>
    <property type="evidence" value="ECO:0007669"/>
    <property type="project" value="InterPro"/>
</dbReference>
<protein>
    <submittedName>
        <fullName evidence="4">EAL domain-containing protein</fullName>
    </submittedName>
</protein>
<dbReference type="SUPFAM" id="SSF55073">
    <property type="entry name" value="Nucleotide cyclase"/>
    <property type="match status" value="2"/>
</dbReference>
<dbReference type="PANTHER" id="PTHR33121">
    <property type="entry name" value="CYCLIC DI-GMP PHOSPHODIESTERASE PDEF"/>
    <property type="match status" value="1"/>
</dbReference>
<dbReference type="InterPro" id="IPR029787">
    <property type="entry name" value="Nucleotide_cyclase"/>
</dbReference>
<dbReference type="PROSITE" id="PS50883">
    <property type="entry name" value="EAL"/>
    <property type="match status" value="1"/>
</dbReference>
<name>A0A7X2NG39_9FIRM</name>
<dbReference type="Pfam" id="PF00563">
    <property type="entry name" value="EAL"/>
    <property type="match status" value="1"/>
</dbReference>
<dbReference type="InterPro" id="IPR043128">
    <property type="entry name" value="Rev_trsase/Diguanyl_cyclase"/>
</dbReference>
<dbReference type="CDD" id="cd01948">
    <property type="entry name" value="EAL"/>
    <property type="match status" value="1"/>
</dbReference>
<dbReference type="Pfam" id="PF00990">
    <property type="entry name" value="GGDEF"/>
    <property type="match status" value="2"/>
</dbReference>
<keyword evidence="1" id="KW-0175">Coiled coil</keyword>
<dbReference type="InterPro" id="IPR000160">
    <property type="entry name" value="GGDEF_dom"/>
</dbReference>
<sequence length="1000" mass="114406">MSDQSSGVYVIDQDYNIVSYNPTIKAMYPQLKKGEKCHRCLMNLDEPCPPCPVANHICGPRTYMDPIRGIYETVDAVEMDLGGGQMGHALVCSTVGESEMVAAKLPRNRDELKKLLEQEYYDALTESYSRKGFIRETERILKENDQRDYAIVMFDIYNFKAVNDIFGIDGGDQILRYVFDCLKTSWLQPAVSARIESDWFVFLVERKRIESTNWSALLNMEWHSDHQMLHMHLRCEIYEIENRQAAVSNMIEWAILAKECAEREEYGGCAIFNETMRQSYIDRAEILSNFQNSLNHQDFKIYFQPIIRTADEKIVSAEALVRWIHPSRGVIGPNLFIPTLEKGGLITRLDRYMLKQVYAFQEKMMAQGLPFVPVSVNLSRQDFYNEHLINDIFDLGGRSALPEGFVNYEVTETSVAILKENCAYLLKQIQQMGAHILLDDFGSGYSSLGMIGDYSFDVVKIDKSFIDQIATKSVVRAVIISTIEMCHKIGLKTVAEGVETAEQLDFLKRHRCDYIQGYYYAKPMSAAAFSEYLVSFEDKIARDNTAVLQPMESDVDFDNLIDLVDHSGQFIQVCCPEDYTMVFANAMTRQVSGHPDKSYHGEKCYQYMLGLDGPCGHCPMKQMGTETEKEIEVDDGAHIFALKGRYTHWNGRKVFIEYGKDVTNTKTSHRRYTSHLRSILENIPDGQGVFHVDLTADRWLSSGGHAQNARNLQNIEDVDTLVRKVGAFVPSKDGQEKFFETFNRQAQLEAYARNKHQIILETQSYFDDHSIRWARITAQLIDNPENGHVESVIYGVDISKEKTHVEELEIERKRQQRQYKKEVLEKEAETIWDSYSQADRGRRCDHLTGLNNRLGLYDTLNRAGREIGDLVQAVMMLDIDDFRKVNDTYGHLAGDLCLQTLGRTIAEFGEKVEVPFYRYGGEEFVGIVLDAGQDIQEIASQLMEVIRRMRVKLEDGTEISLTVSIGYTTKGCGWQRMVDLADQAMYLAKRRGKNQVACVD</sequence>
<dbReference type="SMART" id="SM00052">
    <property type="entry name" value="EAL"/>
    <property type="match status" value="1"/>
</dbReference>
<dbReference type="Proteomes" id="UP000461754">
    <property type="component" value="Unassembled WGS sequence"/>
</dbReference>
<evidence type="ECO:0000313" key="5">
    <source>
        <dbReference type="Proteomes" id="UP000461754"/>
    </source>
</evidence>
<dbReference type="AlphaFoldDB" id="A0A7X2NG39"/>
<dbReference type="Gene3D" id="3.20.20.450">
    <property type="entry name" value="EAL domain"/>
    <property type="match status" value="1"/>
</dbReference>
<dbReference type="SMART" id="SM00267">
    <property type="entry name" value="GGDEF"/>
    <property type="match status" value="2"/>
</dbReference>
<dbReference type="EMBL" id="VUMO01000005">
    <property type="protein sequence ID" value="MSS19818.1"/>
    <property type="molecule type" value="Genomic_DNA"/>
</dbReference>
<dbReference type="NCBIfam" id="TIGR00254">
    <property type="entry name" value="GGDEF"/>
    <property type="match status" value="2"/>
</dbReference>
<evidence type="ECO:0000313" key="4">
    <source>
        <dbReference type="EMBL" id="MSS19818.1"/>
    </source>
</evidence>
<evidence type="ECO:0000256" key="1">
    <source>
        <dbReference type="SAM" id="Coils"/>
    </source>
</evidence>
<feature type="domain" description="EAL" evidence="2">
    <location>
        <begin position="283"/>
        <end position="537"/>
    </location>
</feature>
<dbReference type="PANTHER" id="PTHR33121:SF70">
    <property type="entry name" value="SIGNALING PROTEIN YKOW"/>
    <property type="match status" value="1"/>
</dbReference>